<keyword evidence="1" id="KW-0472">Membrane</keyword>
<sequence length="109" mass="12732">MSPLRAYRDLRVFLGQRHPHQLLFGFLAIAVTGLIVAGFFHDSHIPTPYKRNIIYVEQWRADRSEAEILAQQKIDMKIKAKRMAEIEAAQKKRQAEFQRLDNQLDAWGL</sequence>
<gene>
    <name evidence="2" type="ORF">DFR49_2695</name>
</gene>
<dbReference type="AlphaFoldDB" id="A0A397P4H4"/>
<dbReference type="RefSeq" id="WP_245968462.1">
    <property type="nucleotide sequence ID" value="NZ_QXDC01000003.1"/>
</dbReference>
<comment type="caution">
    <text evidence="2">The sequence shown here is derived from an EMBL/GenBank/DDBJ whole genome shotgun (WGS) entry which is preliminary data.</text>
</comment>
<reference evidence="2 3" key="1">
    <citation type="submission" date="2018-08" db="EMBL/GenBank/DDBJ databases">
        <title>Genomic Encyclopedia of Type Strains, Phase IV (KMG-IV): sequencing the most valuable type-strain genomes for metagenomic binning, comparative biology and taxonomic classification.</title>
        <authorList>
            <person name="Goeker M."/>
        </authorList>
    </citation>
    <scope>NUCLEOTIDE SEQUENCE [LARGE SCALE GENOMIC DNA]</scope>
    <source>
        <strain evidence="2 3">DSM 25527</strain>
    </source>
</reference>
<evidence type="ECO:0000256" key="1">
    <source>
        <dbReference type="SAM" id="Phobius"/>
    </source>
</evidence>
<organism evidence="2 3">
    <name type="scientific">Hephaestia caeni</name>
    <dbReference type="NCBI Taxonomy" id="645617"/>
    <lineage>
        <taxon>Bacteria</taxon>
        <taxon>Pseudomonadati</taxon>
        <taxon>Pseudomonadota</taxon>
        <taxon>Alphaproteobacteria</taxon>
        <taxon>Sphingomonadales</taxon>
        <taxon>Sphingomonadaceae</taxon>
        <taxon>Hephaestia</taxon>
    </lineage>
</organism>
<dbReference type="Proteomes" id="UP000266568">
    <property type="component" value="Unassembled WGS sequence"/>
</dbReference>
<proteinExistence type="predicted"/>
<keyword evidence="1" id="KW-0812">Transmembrane</keyword>
<evidence type="ECO:0000313" key="2">
    <source>
        <dbReference type="EMBL" id="RIA44450.1"/>
    </source>
</evidence>
<keyword evidence="3" id="KW-1185">Reference proteome</keyword>
<accession>A0A397P4H4</accession>
<keyword evidence="1" id="KW-1133">Transmembrane helix</keyword>
<name>A0A397P4H4_9SPHN</name>
<protein>
    <submittedName>
        <fullName evidence="2">Uncharacterized protein</fullName>
    </submittedName>
</protein>
<feature type="transmembrane region" description="Helical" evidence="1">
    <location>
        <begin position="21"/>
        <end position="40"/>
    </location>
</feature>
<dbReference type="EMBL" id="QXDC01000003">
    <property type="protein sequence ID" value="RIA44450.1"/>
    <property type="molecule type" value="Genomic_DNA"/>
</dbReference>
<evidence type="ECO:0000313" key="3">
    <source>
        <dbReference type="Proteomes" id="UP000266568"/>
    </source>
</evidence>